<gene>
    <name evidence="11" type="ORF">ABMA27_003564</name>
</gene>
<keyword evidence="2 8" id="KW-0479">Metal-binding</keyword>
<dbReference type="PROSITE" id="PS51915">
    <property type="entry name" value="ZAD"/>
    <property type="match status" value="1"/>
</dbReference>
<dbReference type="Pfam" id="PF07776">
    <property type="entry name" value="zf-AD"/>
    <property type="match status" value="1"/>
</dbReference>
<dbReference type="PROSITE" id="PS50157">
    <property type="entry name" value="ZINC_FINGER_C2H2_2"/>
    <property type="match status" value="6"/>
</dbReference>
<dbReference type="SUPFAM" id="SSF57716">
    <property type="entry name" value="Glucocorticoid receptor-like (DNA-binding domain)"/>
    <property type="match status" value="1"/>
</dbReference>
<dbReference type="EMBL" id="JBEUOH010000015">
    <property type="protein sequence ID" value="KAL0878468.1"/>
    <property type="molecule type" value="Genomic_DNA"/>
</dbReference>
<proteinExistence type="predicted"/>
<evidence type="ECO:0000256" key="5">
    <source>
        <dbReference type="ARBA" id="ARBA00022833"/>
    </source>
</evidence>
<evidence type="ECO:0000256" key="3">
    <source>
        <dbReference type="ARBA" id="ARBA00022737"/>
    </source>
</evidence>
<feature type="domain" description="C2H2-type" evidence="9">
    <location>
        <begin position="296"/>
        <end position="325"/>
    </location>
</feature>
<feature type="domain" description="C2H2-type" evidence="9">
    <location>
        <begin position="241"/>
        <end position="268"/>
    </location>
</feature>
<evidence type="ECO:0000256" key="1">
    <source>
        <dbReference type="ARBA" id="ARBA00004123"/>
    </source>
</evidence>
<keyword evidence="3" id="KW-0677">Repeat</keyword>
<feature type="binding site" evidence="8">
    <location>
        <position position="55"/>
    </location>
    <ligand>
        <name>Zn(2+)</name>
        <dbReference type="ChEBI" id="CHEBI:29105"/>
    </ligand>
</feature>
<name>A0ABR3HPJ5_LOXSC</name>
<evidence type="ECO:0000313" key="11">
    <source>
        <dbReference type="EMBL" id="KAL0878468.1"/>
    </source>
</evidence>
<feature type="binding site" evidence="8">
    <location>
        <position position="13"/>
    </location>
    <ligand>
        <name>Zn(2+)</name>
        <dbReference type="ChEBI" id="CHEBI:29105"/>
    </ligand>
</feature>
<evidence type="ECO:0000259" key="10">
    <source>
        <dbReference type="PROSITE" id="PS51915"/>
    </source>
</evidence>
<dbReference type="SMART" id="SM00355">
    <property type="entry name" value="ZnF_C2H2"/>
    <property type="match status" value="6"/>
</dbReference>
<dbReference type="SUPFAM" id="SSF57667">
    <property type="entry name" value="beta-beta-alpha zinc fingers"/>
    <property type="match status" value="4"/>
</dbReference>
<dbReference type="InterPro" id="IPR036236">
    <property type="entry name" value="Znf_C2H2_sf"/>
</dbReference>
<evidence type="ECO:0000256" key="6">
    <source>
        <dbReference type="ARBA" id="ARBA00023242"/>
    </source>
</evidence>
<feature type="domain" description="C2H2-type" evidence="9">
    <location>
        <begin position="269"/>
        <end position="295"/>
    </location>
</feature>
<evidence type="ECO:0000256" key="4">
    <source>
        <dbReference type="ARBA" id="ARBA00022771"/>
    </source>
</evidence>
<dbReference type="InterPro" id="IPR013087">
    <property type="entry name" value="Znf_C2H2_type"/>
</dbReference>
<evidence type="ECO:0000256" key="2">
    <source>
        <dbReference type="ARBA" id="ARBA00022723"/>
    </source>
</evidence>
<dbReference type="InterPro" id="IPR012934">
    <property type="entry name" value="Znf_AD"/>
</dbReference>
<feature type="binding site" evidence="8">
    <location>
        <position position="10"/>
    </location>
    <ligand>
        <name>Zn(2+)</name>
        <dbReference type="ChEBI" id="CHEBI:29105"/>
    </ligand>
</feature>
<accession>A0ABR3HPJ5</accession>
<dbReference type="PROSITE" id="PS00028">
    <property type="entry name" value="ZINC_FINGER_C2H2_1"/>
    <property type="match status" value="5"/>
</dbReference>
<comment type="subcellular location">
    <subcellularLocation>
        <location evidence="1">Nucleus</location>
    </subcellularLocation>
</comment>
<dbReference type="Gene3D" id="3.40.1800.20">
    <property type="match status" value="1"/>
</dbReference>
<keyword evidence="6" id="KW-0539">Nucleus</keyword>
<evidence type="ECO:0000259" key="9">
    <source>
        <dbReference type="PROSITE" id="PS50157"/>
    </source>
</evidence>
<dbReference type="Gene3D" id="3.30.160.60">
    <property type="entry name" value="Classic Zinc Finger"/>
    <property type="match status" value="5"/>
</dbReference>
<dbReference type="SMART" id="SM00868">
    <property type="entry name" value="zf-AD"/>
    <property type="match status" value="1"/>
</dbReference>
<organism evidence="11 12">
    <name type="scientific">Loxostege sticticalis</name>
    <name type="common">Beet webworm moth</name>
    <dbReference type="NCBI Taxonomy" id="481309"/>
    <lineage>
        <taxon>Eukaryota</taxon>
        <taxon>Metazoa</taxon>
        <taxon>Ecdysozoa</taxon>
        <taxon>Arthropoda</taxon>
        <taxon>Hexapoda</taxon>
        <taxon>Insecta</taxon>
        <taxon>Pterygota</taxon>
        <taxon>Neoptera</taxon>
        <taxon>Endopterygota</taxon>
        <taxon>Lepidoptera</taxon>
        <taxon>Glossata</taxon>
        <taxon>Ditrysia</taxon>
        <taxon>Pyraloidea</taxon>
        <taxon>Crambidae</taxon>
        <taxon>Pyraustinae</taxon>
        <taxon>Loxostege</taxon>
    </lineage>
</organism>
<dbReference type="Proteomes" id="UP001549920">
    <property type="component" value="Unassembled WGS sequence"/>
</dbReference>
<feature type="binding site" evidence="8">
    <location>
        <position position="58"/>
    </location>
    <ligand>
        <name>Zn(2+)</name>
        <dbReference type="ChEBI" id="CHEBI:29105"/>
    </ligand>
</feature>
<evidence type="ECO:0000313" key="12">
    <source>
        <dbReference type="Proteomes" id="UP001549920"/>
    </source>
</evidence>
<feature type="domain" description="C2H2-type" evidence="9">
    <location>
        <begin position="211"/>
        <end position="240"/>
    </location>
</feature>
<feature type="domain" description="C2H2-type" evidence="9">
    <location>
        <begin position="327"/>
        <end position="355"/>
    </location>
</feature>
<feature type="domain" description="ZAD" evidence="10">
    <location>
        <begin position="8"/>
        <end position="82"/>
    </location>
</feature>
<sequence length="360" mass="41229">MDHSVDDNICRICFQRQNTLFSLFRKIKGSSPYEKLVKKTQLKIALNDSGPASICSQCLIELETTVNFLDKCEESNQILSARLSQSKVLSDTKTNVSTVEEEETFFQESDELKNEDRAPDYDNKEANFVKTPVEIEPAKCTECGSLRRCKHWTPPTSYTCQYCDKVFMRKFNLKLHLQRHLGEKDWPCTKCGERLLTRWLAQRHCMPKPRRTCPVHGCGKTFTTNTNLTTHMRAHSGERPHVCMECGKSFTSKNSLNNHLRIHTGAKPYICPVCGRRFTTNKLAVHMRTHTGARPHACAVATCARAFSTRRALRLHTATHAPPARPHRCPLCPSAYNHRQSLRKHVRQRHAQENQPSEDV</sequence>
<evidence type="ECO:0000256" key="7">
    <source>
        <dbReference type="PROSITE-ProRule" id="PRU00042"/>
    </source>
</evidence>
<reference evidence="11 12" key="1">
    <citation type="submission" date="2024-06" db="EMBL/GenBank/DDBJ databases">
        <title>A chromosome-level genome assembly of beet webworm, Loxostege sticticalis.</title>
        <authorList>
            <person name="Zhang Y."/>
        </authorList>
    </citation>
    <scope>NUCLEOTIDE SEQUENCE [LARGE SCALE GENOMIC DNA]</scope>
    <source>
        <strain evidence="11">AQ026</strain>
        <tissue evidence="11">Whole body</tissue>
    </source>
</reference>
<comment type="caution">
    <text evidence="11">The sequence shown here is derived from an EMBL/GenBank/DDBJ whole genome shotgun (WGS) entry which is preliminary data.</text>
</comment>
<evidence type="ECO:0000256" key="8">
    <source>
        <dbReference type="PROSITE-ProRule" id="PRU01263"/>
    </source>
</evidence>
<dbReference type="PANTHER" id="PTHR24394">
    <property type="entry name" value="ZINC FINGER PROTEIN"/>
    <property type="match status" value="1"/>
</dbReference>
<dbReference type="Pfam" id="PF00096">
    <property type="entry name" value="zf-C2H2"/>
    <property type="match status" value="4"/>
</dbReference>
<feature type="domain" description="C2H2-type" evidence="9">
    <location>
        <begin position="158"/>
        <end position="185"/>
    </location>
</feature>
<keyword evidence="5 8" id="KW-0862">Zinc</keyword>
<dbReference type="PANTHER" id="PTHR24394:SF44">
    <property type="entry name" value="ZINC FINGER PROTEIN 271-LIKE"/>
    <property type="match status" value="1"/>
</dbReference>
<keyword evidence="12" id="KW-1185">Reference proteome</keyword>
<protein>
    <submittedName>
        <fullName evidence="11">Uncharacterized protein</fullName>
    </submittedName>
</protein>
<keyword evidence="4 7" id="KW-0863">Zinc-finger</keyword>